<dbReference type="CDD" id="cd06662">
    <property type="entry name" value="SURF1"/>
    <property type="match status" value="1"/>
</dbReference>
<keyword evidence="1" id="KW-1003">Cell membrane</keyword>
<dbReference type="Pfam" id="PF02104">
    <property type="entry name" value="SURF1"/>
    <property type="match status" value="1"/>
</dbReference>
<keyword evidence="1" id="KW-0812">Transmembrane</keyword>
<evidence type="ECO:0000313" key="3">
    <source>
        <dbReference type="Proteomes" id="UP000325957"/>
    </source>
</evidence>
<dbReference type="InterPro" id="IPR002994">
    <property type="entry name" value="Surf1/Shy1"/>
</dbReference>
<keyword evidence="3" id="KW-1185">Reference proteome</keyword>
<feature type="transmembrane region" description="Helical" evidence="1">
    <location>
        <begin position="234"/>
        <end position="255"/>
    </location>
</feature>
<name>A0A5J5KVD1_9MICC</name>
<dbReference type="PROSITE" id="PS50895">
    <property type="entry name" value="SURF1"/>
    <property type="match status" value="1"/>
</dbReference>
<dbReference type="Proteomes" id="UP000325957">
    <property type="component" value="Unassembled WGS sequence"/>
</dbReference>
<dbReference type="GO" id="GO:0005886">
    <property type="term" value="C:plasma membrane"/>
    <property type="evidence" value="ECO:0007669"/>
    <property type="project" value="UniProtKB-SubCell"/>
</dbReference>
<comment type="caution">
    <text evidence="2">The sequence shown here is derived from an EMBL/GenBank/DDBJ whole genome shotgun (WGS) entry which is preliminary data.</text>
</comment>
<keyword evidence="1" id="KW-1133">Transmembrane helix</keyword>
<dbReference type="OrthoDB" id="3266379at2"/>
<evidence type="ECO:0000256" key="1">
    <source>
        <dbReference type="RuleBase" id="RU363076"/>
    </source>
</evidence>
<protein>
    <recommendedName>
        <fullName evidence="1">SURF1-like protein</fullName>
    </recommendedName>
</protein>
<comment type="similarity">
    <text evidence="1">Belongs to the SURF1 family.</text>
</comment>
<keyword evidence="1" id="KW-0472">Membrane</keyword>
<organism evidence="2 3">
    <name type="scientific">Kocuria coralli</name>
    <dbReference type="NCBI Taxonomy" id="1461025"/>
    <lineage>
        <taxon>Bacteria</taxon>
        <taxon>Bacillati</taxon>
        <taxon>Actinomycetota</taxon>
        <taxon>Actinomycetes</taxon>
        <taxon>Micrococcales</taxon>
        <taxon>Micrococcaceae</taxon>
        <taxon>Kocuria</taxon>
    </lineage>
</organism>
<sequence length="327" mass="36096">MLRTALRPQSLAVLAVCLGIATVFVLLSRWQLNSSDEGRVTYDPAKEVVESVQDAIPAGEPALASFADQAVEATGTYVPDSTVLVEGRLQDGESGWWVVTALTVTDTAGEWTDAGGDLVLPVVRGWAADPREGWDAEVPEGDVVVLGRYLPPEGPLATEDQDPGVYRTLSPAQLTNVWEAPLYSGFVTADAETMAGEPSQISDDGTLPEDGTLLSEDLDVVQVDQQPTDTSVNWLNLFYAVEWIVFAGFAIWIWLRSVLDDYRRRTDPESWFVLGGEETPYFWDEETGRYYYYDPAARTYYFFDDQVDPATQAAPDPATRTESDQTR</sequence>
<dbReference type="RefSeq" id="WP_158034292.1">
    <property type="nucleotide sequence ID" value="NZ_ML708621.1"/>
</dbReference>
<evidence type="ECO:0000313" key="2">
    <source>
        <dbReference type="EMBL" id="KAA9393649.1"/>
    </source>
</evidence>
<reference evidence="2 3" key="1">
    <citation type="submission" date="2019-05" db="EMBL/GenBank/DDBJ databases">
        <title>Kocuria coralli sp. nov., a novel actinobacterium isolated from coral reef seawater.</title>
        <authorList>
            <person name="Li J."/>
        </authorList>
    </citation>
    <scope>NUCLEOTIDE SEQUENCE [LARGE SCALE GENOMIC DNA]</scope>
    <source>
        <strain evidence="2 3">SCSIO 13007</strain>
    </source>
</reference>
<proteinExistence type="inferred from homology"/>
<gene>
    <name evidence="2" type="ORF">FCK90_10675</name>
</gene>
<accession>A0A5J5KVD1</accession>
<dbReference type="EMBL" id="SZWF01000015">
    <property type="protein sequence ID" value="KAA9393649.1"/>
    <property type="molecule type" value="Genomic_DNA"/>
</dbReference>
<dbReference type="AlphaFoldDB" id="A0A5J5KVD1"/>
<comment type="subcellular location">
    <subcellularLocation>
        <location evidence="1">Cell membrane</location>
        <topology evidence="1">Multi-pass membrane protein</topology>
    </subcellularLocation>
</comment>
<feature type="transmembrane region" description="Helical" evidence="1">
    <location>
        <begin position="12"/>
        <end position="32"/>
    </location>
</feature>